<sequence>MTRIVSTSEFQRDFERFQEEAKAEPIAISRDGHAESVLMSAEMYDLVVRGRIARSVADFDEATLEAIRNSKVPQEFDHLDALLGDWKP</sequence>
<evidence type="ECO:0000313" key="3">
    <source>
        <dbReference type="EMBL" id="SMH38625.1"/>
    </source>
</evidence>
<gene>
    <name evidence="3" type="ORF">SAMN02982922_2072</name>
</gene>
<protein>
    <recommendedName>
        <fullName evidence="2">Antitoxin</fullName>
    </recommendedName>
</protein>
<dbReference type="InterPro" id="IPR036165">
    <property type="entry name" value="YefM-like_sf"/>
</dbReference>
<dbReference type="Pfam" id="PF02604">
    <property type="entry name" value="PhdYeFM_antitox"/>
    <property type="match status" value="1"/>
</dbReference>
<evidence type="ECO:0000256" key="2">
    <source>
        <dbReference type="RuleBase" id="RU362080"/>
    </source>
</evidence>
<reference evidence="4" key="1">
    <citation type="submission" date="2017-04" db="EMBL/GenBank/DDBJ databases">
        <authorList>
            <person name="Varghese N."/>
            <person name="Submissions S."/>
        </authorList>
    </citation>
    <scope>NUCLEOTIDE SEQUENCE [LARGE SCALE GENOMIC DNA]</scope>
    <source>
        <strain evidence="4">B5P</strain>
    </source>
</reference>
<organism evidence="3 4">
    <name type="scientific">Mesorhizobium australicum</name>
    <dbReference type="NCBI Taxonomy" id="536018"/>
    <lineage>
        <taxon>Bacteria</taxon>
        <taxon>Pseudomonadati</taxon>
        <taxon>Pseudomonadota</taxon>
        <taxon>Alphaproteobacteria</taxon>
        <taxon>Hyphomicrobiales</taxon>
        <taxon>Phyllobacteriaceae</taxon>
        <taxon>Mesorhizobium</taxon>
    </lineage>
</organism>
<dbReference type="SUPFAM" id="SSF143120">
    <property type="entry name" value="YefM-like"/>
    <property type="match status" value="1"/>
</dbReference>
<comment type="similarity">
    <text evidence="1 2">Belongs to the phD/YefM antitoxin family.</text>
</comment>
<dbReference type="AlphaFoldDB" id="A0A1X7NNH1"/>
<evidence type="ECO:0000256" key="1">
    <source>
        <dbReference type="ARBA" id="ARBA00009981"/>
    </source>
</evidence>
<accession>A0A1X7NNH1</accession>
<dbReference type="EMBL" id="FXBL01000004">
    <property type="protein sequence ID" value="SMH38625.1"/>
    <property type="molecule type" value="Genomic_DNA"/>
</dbReference>
<comment type="function">
    <text evidence="2">Antitoxin component of a type II toxin-antitoxin (TA) system.</text>
</comment>
<dbReference type="RefSeq" id="WP_176247487.1">
    <property type="nucleotide sequence ID" value="NZ_FXBL01000004.1"/>
</dbReference>
<dbReference type="InterPro" id="IPR006442">
    <property type="entry name" value="Antitoxin_Phd/YefM"/>
</dbReference>
<name>A0A1X7NNH1_9HYPH</name>
<dbReference type="Proteomes" id="UP000193083">
    <property type="component" value="Unassembled WGS sequence"/>
</dbReference>
<evidence type="ECO:0000313" key="4">
    <source>
        <dbReference type="Proteomes" id="UP000193083"/>
    </source>
</evidence>
<keyword evidence="4" id="KW-1185">Reference proteome</keyword>
<proteinExistence type="inferred from homology"/>